<comment type="caution">
    <text evidence="2">The sequence shown here is derived from an EMBL/GenBank/DDBJ whole genome shotgun (WGS) entry which is preliminary data.</text>
</comment>
<organism evidence="2 3">
    <name type="scientific">Microbacterium rhizomatis</name>
    <dbReference type="NCBI Taxonomy" id="1631477"/>
    <lineage>
        <taxon>Bacteria</taxon>
        <taxon>Bacillati</taxon>
        <taxon>Actinomycetota</taxon>
        <taxon>Actinomycetes</taxon>
        <taxon>Micrococcales</taxon>
        <taxon>Microbacteriaceae</taxon>
        <taxon>Microbacterium</taxon>
    </lineage>
</organism>
<gene>
    <name evidence="2" type="ORF">F6B43_00240</name>
</gene>
<dbReference type="Gene3D" id="3.40.50.300">
    <property type="entry name" value="P-loop containing nucleotide triphosphate hydrolases"/>
    <property type="match status" value="1"/>
</dbReference>
<feature type="region of interest" description="Disordered" evidence="1">
    <location>
        <begin position="1"/>
        <end position="28"/>
    </location>
</feature>
<reference evidence="3" key="1">
    <citation type="submission" date="2019-09" db="EMBL/GenBank/DDBJ databases">
        <title>Mumia zhuanghuii sp. nov. isolated from the intestinal contents of plateau pika (Ochotona curzoniae) in the Qinghai-Tibet plateau of China.</title>
        <authorList>
            <person name="Tian Z."/>
        </authorList>
    </citation>
    <scope>NUCLEOTIDE SEQUENCE [LARGE SCALE GENOMIC DNA]</scope>
    <source>
        <strain evidence="3">JCM 30598</strain>
    </source>
</reference>
<dbReference type="AlphaFoldDB" id="A0A5J5J4Z0"/>
<protein>
    <recommendedName>
        <fullName evidence="4">Terminase</fullName>
    </recommendedName>
</protein>
<dbReference type="Proteomes" id="UP000325827">
    <property type="component" value="Unassembled WGS sequence"/>
</dbReference>
<dbReference type="Pfam" id="PF03237">
    <property type="entry name" value="Terminase_6N"/>
    <property type="match status" value="1"/>
</dbReference>
<dbReference type="OrthoDB" id="3188010at2"/>
<evidence type="ECO:0000256" key="1">
    <source>
        <dbReference type="SAM" id="MobiDB-lite"/>
    </source>
</evidence>
<name>A0A5J5J4Z0_9MICO</name>
<dbReference type="InterPro" id="IPR027417">
    <property type="entry name" value="P-loop_NTPase"/>
</dbReference>
<evidence type="ECO:0008006" key="4">
    <source>
        <dbReference type="Google" id="ProtNLM"/>
    </source>
</evidence>
<accession>A0A5J5J4Z0</accession>
<evidence type="ECO:0000313" key="3">
    <source>
        <dbReference type="Proteomes" id="UP000325827"/>
    </source>
</evidence>
<dbReference type="EMBL" id="VYSA01000001">
    <property type="protein sequence ID" value="KAA9110174.1"/>
    <property type="molecule type" value="Genomic_DNA"/>
</dbReference>
<keyword evidence="3" id="KW-1185">Reference proteome</keyword>
<sequence length="525" mass="58430">MPPQSWTRSGMPPGVETVPRWATPRNPARETRGAEVVGVMRVLGQEPMPWQREILDTAFEVDSFGLLWYREIVIIIPRQSGKTTIIIPWGVHRALMWPERQYILYIAQTYAKALEKLQEEQHYRIKRSPIGKLLQPSRSGTTLRATNGNHHMLFRNGSKWSIDAATESAGHGSTLGLGIGDELFAQKDDRLEQAISPAMIAVPDAQRLWISTAGYSARKSPFLFNKREQGHARTELLRADPRLLNDGRYRSLFIEYSAPLDADPDDPMTYWGCMPALGFTQTIANVISERENLKDGFFRPYLNWWSDDLSVEWKIPKARWEAVADPDSAATRPEVVYVIDISPDSAWASIGVAAARDDGAIHLEVLADAPRVIDYDDPEGDWIIDGHAGADLPGILALVKEADGPVYVELKTAGFLIPKLREHGIDARLMADTDIAAAGPGLLDAVVTRAVRHTGQDEITDALKEAAVQKFGDGWRWTRSKSMRPISALVTVTYARQMLATLFPDLAYDPVAAFRNANGIKKEAS</sequence>
<evidence type="ECO:0000313" key="2">
    <source>
        <dbReference type="EMBL" id="KAA9110174.1"/>
    </source>
</evidence>
<proteinExistence type="predicted"/>